<protein>
    <submittedName>
        <fullName evidence="2">Transporter</fullName>
    </submittedName>
</protein>
<evidence type="ECO:0000313" key="3">
    <source>
        <dbReference type="Proteomes" id="UP000324383"/>
    </source>
</evidence>
<keyword evidence="1" id="KW-0812">Transmembrane</keyword>
<keyword evidence="1" id="KW-0472">Membrane</keyword>
<dbReference type="EMBL" id="VKLW01000003">
    <property type="protein sequence ID" value="TYK35184.1"/>
    <property type="molecule type" value="Genomic_DNA"/>
</dbReference>
<reference evidence="2 3" key="1">
    <citation type="submission" date="2019-07" db="EMBL/GenBank/DDBJ databases">
        <title>Draft Genome Sequences of Bacteroides pyogenes Strains Isolated from the Uterus Holstein Dairy Cows with Metritis.</title>
        <authorList>
            <person name="Cunha F."/>
            <person name="Galvao K.N."/>
            <person name="Jeon S.J."/>
            <person name="Jeong K.C."/>
        </authorList>
    </citation>
    <scope>NUCLEOTIDE SEQUENCE [LARGE SCALE GENOMIC DNA]</scope>
    <source>
        <strain evidence="2 3">KG-31</strain>
    </source>
</reference>
<name>A0A5D3EGD0_9BACE</name>
<keyword evidence="3" id="KW-1185">Reference proteome</keyword>
<evidence type="ECO:0000256" key="1">
    <source>
        <dbReference type="SAM" id="Phobius"/>
    </source>
</evidence>
<dbReference type="RefSeq" id="WP_027324825.1">
    <property type="nucleotide sequence ID" value="NZ_CP197398.1"/>
</dbReference>
<keyword evidence="1" id="KW-1133">Transmembrane helix</keyword>
<sequence length="297" mass="32852">MLKLLKNWTLPLAMLLGAIGYPLFITFSFLTPYLIFVMLLLTFCKVSPQDIRIKPLHGWLLLIQIAGALIAYFQLCRVNKILAEGVMVCIICPTATAAAVVTSKLGGNIASVATYTLLGNIGAAIAVPLFFPLVEVGIDVGFWSSFLIIVERVFPLLIFPFFLAWLLQKFLPKLHRCLLGYHDLSFYLWAVSLIIVTAQTTHSLVNEPAGGFTEIMIVTGALVVCGLQFFLGKMIGSAYNDRISGGQALGQKNTILAIWMAHTYLNPLSSIAPGSYVLWQNIINSWQLWKKRKIEKG</sequence>
<dbReference type="Gene3D" id="1.20.1530.20">
    <property type="match status" value="1"/>
</dbReference>
<dbReference type="AlphaFoldDB" id="A0A5D3EGD0"/>
<evidence type="ECO:0000313" key="2">
    <source>
        <dbReference type="EMBL" id="TYK35184.1"/>
    </source>
</evidence>
<feature type="transmembrane region" description="Helical" evidence="1">
    <location>
        <begin position="56"/>
        <end position="75"/>
    </location>
</feature>
<feature type="transmembrane region" description="Helical" evidence="1">
    <location>
        <begin position="20"/>
        <end position="44"/>
    </location>
</feature>
<dbReference type="InterPro" id="IPR038770">
    <property type="entry name" value="Na+/solute_symporter_sf"/>
</dbReference>
<gene>
    <name evidence="2" type="ORF">FNJ60_01955</name>
</gene>
<organism evidence="2 3">
    <name type="scientific">Bacteroides pyogenes</name>
    <dbReference type="NCBI Taxonomy" id="310300"/>
    <lineage>
        <taxon>Bacteria</taxon>
        <taxon>Pseudomonadati</taxon>
        <taxon>Bacteroidota</taxon>
        <taxon>Bacteroidia</taxon>
        <taxon>Bacteroidales</taxon>
        <taxon>Bacteroidaceae</taxon>
        <taxon>Bacteroides</taxon>
    </lineage>
</organism>
<dbReference type="Proteomes" id="UP000324383">
    <property type="component" value="Unassembled WGS sequence"/>
</dbReference>
<comment type="caution">
    <text evidence="2">The sequence shown here is derived from an EMBL/GenBank/DDBJ whole genome shotgun (WGS) entry which is preliminary data.</text>
</comment>
<feature type="transmembrane region" description="Helical" evidence="1">
    <location>
        <begin position="81"/>
        <end position="101"/>
    </location>
</feature>
<proteinExistence type="predicted"/>
<feature type="transmembrane region" description="Helical" evidence="1">
    <location>
        <begin position="211"/>
        <end position="232"/>
    </location>
</feature>
<feature type="transmembrane region" description="Helical" evidence="1">
    <location>
        <begin position="140"/>
        <end position="166"/>
    </location>
</feature>
<feature type="transmembrane region" description="Helical" evidence="1">
    <location>
        <begin position="113"/>
        <end position="134"/>
    </location>
</feature>
<accession>A0A5D3EGD0</accession>
<feature type="transmembrane region" description="Helical" evidence="1">
    <location>
        <begin position="186"/>
        <end position="205"/>
    </location>
</feature>